<keyword evidence="1" id="KW-0819">tRNA processing</keyword>
<name>A0A1G6LXU2_9ACTN</name>
<organism evidence="8 9">
    <name type="scientific">Parafannyhessea umbonata</name>
    <dbReference type="NCBI Taxonomy" id="604330"/>
    <lineage>
        <taxon>Bacteria</taxon>
        <taxon>Bacillati</taxon>
        <taxon>Actinomycetota</taxon>
        <taxon>Coriobacteriia</taxon>
        <taxon>Coriobacteriales</taxon>
        <taxon>Atopobiaceae</taxon>
        <taxon>Parafannyhessea</taxon>
    </lineage>
</organism>
<dbReference type="SUPFAM" id="SSF54211">
    <property type="entry name" value="Ribosomal protein S5 domain 2-like"/>
    <property type="match status" value="1"/>
</dbReference>
<dbReference type="Proteomes" id="UP000198528">
    <property type="component" value="Unassembled WGS sequence"/>
</dbReference>
<dbReference type="InterPro" id="IPR014721">
    <property type="entry name" value="Ribsml_uS5_D2-typ_fold_subgr"/>
</dbReference>
<dbReference type="RefSeq" id="WP_090847029.1">
    <property type="nucleotide sequence ID" value="NZ_FMZL01000017.1"/>
</dbReference>
<dbReference type="InterPro" id="IPR000100">
    <property type="entry name" value="RNase_P"/>
</dbReference>
<keyword evidence="3" id="KW-0255">Endonuclease</keyword>
<evidence type="ECO:0000256" key="1">
    <source>
        <dbReference type="ARBA" id="ARBA00022694"/>
    </source>
</evidence>
<dbReference type="GO" id="GO:0004526">
    <property type="term" value="F:ribonuclease P activity"/>
    <property type="evidence" value="ECO:0007669"/>
    <property type="project" value="UniProtKB-UniRule"/>
</dbReference>
<keyword evidence="5" id="KW-0694">RNA-binding</keyword>
<dbReference type="PANTHER" id="PTHR33992:SF1">
    <property type="entry name" value="RIBONUCLEASE P PROTEIN COMPONENT"/>
    <property type="match status" value="1"/>
</dbReference>
<dbReference type="NCBIfam" id="TIGR00188">
    <property type="entry name" value="rnpA"/>
    <property type="match status" value="1"/>
</dbReference>
<dbReference type="EMBL" id="FMZL01000017">
    <property type="protein sequence ID" value="SDC47526.1"/>
    <property type="molecule type" value="Genomic_DNA"/>
</dbReference>
<dbReference type="EC" id="3.1.26.5" evidence="6"/>
<evidence type="ECO:0000313" key="10">
    <source>
        <dbReference type="Proteomes" id="UP000434342"/>
    </source>
</evidence>
<evidence type="ECO:0000256" key="3">
    <source>
        <dbReference type="ARBA" id="ARBA00022759"/>
    </source>
</evidence>
<dbReference type="GO" id="GO:0030677">
    <property type="term" value="C:ribonuclease P complex"/>
    <property type="evidence" value="ECO:0007669"/>
    <property type="project" value="TreeGrafter"/>
</dbReference>
<keyword evidence="2" id="KW-0540">Nuclease</keyword>
<reference evidence="7 10" key="3">
    <citation type="submission" date="2019-08" db="EMBL/GenBank/DDBJ databases">
        <title>In-depth cultivation of the pig gut microbiome towards novel bacterial diversity and tailored functional studies.</title>
        <authorList>
            <person name="Wylensek D."/>
            <person name="Hitch T.C.A."/>
            <person name="Clavel T."/>
        </authorList>
    </citation>
    <scope>NUCLEOTIDE SEQUENCE [LARGE SCALE GENOMIC DNA]</scope>
    <source>
        <strain evidence="7 10">WB01_CNA04</strain>
    </source>
</reference>
<reference evidence="8" key="1">
    <citation type="submission" date="2016-10" db="EMBL/GenBank/DDBJ databases">
        <authorList>
            <person name="de Groot N.N."/>
        </authorList>
    </citation>
    <scope>NUCLEOTIDE SEQUENCE [LARGE SCALE GENOMIC DNA]</scope>
    <source>
        <strain evidence="8">DSM 22619</strain>
    </source>
</reference>
<dbReference type="PANTHER" id="PTHR33992">
    <property type="entry name" value="RIBONUCLEASE P PROTEIN COMPONENT"/>
    <property type="match status" value="1"/>
</dbReference>
<dbReference type="STRING" id="604330.SAMN04489857_1885"/>
<reference evidence="9" key="2">
    <citation type="submission" date="2016-10" db="EMBL/GenBank/DDBJ databases">
        <authorList>
            <person name="Varghese N."/>
            <person name="Submissions S."/>
        </authorList>
    </citation>
    <scope>NUCLEOTIDE SEQUENCE [LARGE SCALE GENOMIC DNA]</scope>
    <source>
        <strain evidence="9">DSM 22619</strain>
    </source>
</reference>
<keyword evidence="4 7" id="KW-0378">Hydrolase</keyword>
<evidence type="ECO:0000256" key="4">
    <source>
        <dbReference type="ARBA" id="ARBA00022801"/>
    </source>
</evidence>
<dbReference type="GO" id="GO:0000049">
    <property type="term" value="F:tRNA binding"/>
    <property type="evidence" value="ECO:0007669"/>
    <property type="project" value="InterPro"/>
</dbReference>
<dbReference type="Gene3D" id="3.30.230.10">
    <property type="match status" value="1"/>
</dbReference>
<evidence type="ECO:0000256" key="5">
    <source>
        <dbReference type="ARBA" id="ARBA00022884"/>
    </source>
</evidence>
<dbReference type="InterPro" id="IPR020568">
    <property type="entry name" value="Ribosomal_Su5_D2-typ_SF"/>
</dbReference>
<dbReference type="GO" id="GO:0042781">
    <property type="term" value="F:3'-tRNA processing endoribonuclease activity"/>
    <property type="evidence" value="ECO:0007669"/>
    <property type="project" value="TreeGrafter"/>
</dbReference>
<evidence type="ECO:0000256" key="2">
    <source>
        <dbReference type="ARBA" id="ARBA00022722"/>
    </source>
</evidence>
<evidence type="ECO:0000313" key="7">
    <source>
        <dbReference type="EMBL" id="MST60905.1"/>
    </source>
</evidence>
<keyword evidence="9" id="KW-1185">Reference proteome</keyword>
<evidence type="ECO:0000313" key="9">
    <source>
        <dbReference type="Proteomes" id="UP000198528"/>
    </source>
</evidence>
<sequence>METIKSKRDFEEVFSGGKRVSHRLVRATVLKCNEGDLGKVAFVAPKRLGNAVYRNRCKRVLREAARACSLPAQGTRIILFATKATHESSPDEVSEALRSLLKRCGING</sequence>
<dbReference type="EMBL" id="VUND01000002">
    <property type="protein sequence ID" value="MST60905.1"/>
    <property type="molecule type" value="Genomic_DNA"/>
</dbReference>
<gene>
    <name evidence="7" type="primary">rnpA</name>
    <name evidence="7" type="ORF">FYJ69_08305</name>
    <name evidence="8" type="ORF">SAMN04487824_1175</name>
</gene>
<evidence type="ECO:0000256" key="6">
    <source>
        <dbReference type="NCBIfam" id="TIGR00188"/>
    </source>
</evidence>
<evidence type="ECO:0000313" key="8">
    <source>
        <dbReference type="EMBL" id="SDC47526.1"/>
    </source>
</evidence>
<accession>A0A1G6LXU2</accession>
<dbReference type="Pfam" id="PF00825">
    <property type="entry name" value="Ribonuclease_P"/>
    <property type="match status" value="1"/>
</dbReference>
<protein>
    <recommendedName>
        <fullName evidence="6">Ribonuclease P protein component</fullName>
        <ecNumber evidence="6">3.1.26.5</ecNumber>
    </recommendedName>
</protein>
<dbReference type="AlphaFoldDB" id="A0A1G6LXU2"/>
<dbReference type="Proteomes" id="UP000434342">
    <property type="component" value="Unassembled WGS sequence"/>
</dbReference>
<proteinExistence type="predicted"/>